<reference evidence="1 2" key="2">
    <citation type="submission" date="2013-02" db="EMBL/GenBank/DDBJ databases">
        <title>The Genome Sequence of Plasmodium falciparum Vietnam Oak-Knoll (FVO).</title>
        <authorList>
            <consortium name="The Broad Institute Genome Sequencing Platform"/>
            <consortium name="The Broad Institute Genome Sequencing Center for Infectious Disease"/>
            <person name="Neafsey D."/>
            <person name="Cheeseman I."/>
            <person name="Volkman S."/>
            <person name="Adams J."/>
            <person name="Walker B."/>
            <person name="Young S.K."/>
            <person name="Zeng Q."/>
            <person name="Gargeya S."/>
            <person name="Fitzgerald M."/>
            <person name="Haas B."/>
            <person name="Abouelleil A."/>
            <person name="Alvarado L."/>
            <person name="Arachchi H.M."/>
            <person name="Berlin A.M."/>
            <person name="Chapman S.B."/>
            <person name="Dewar J."/>
            <person name="Goldberg J."/>
            <person name="Griggs A."/>
            <person name="Gujja S."/>
            <person name="Hansen M."/>
            <person name="Howarth C."/>
            <person name="Imamovic A."/>
            <person name="Larimer J."/>
            <person name="McCowan C."/>
            <person name="Murphy C."/>
            <person name="Neiman D."/>
            <person name="Pearson M."/>
            <person name="Priest M."/>
            <person name="Roberts A."/>
            <person name="Saif S."/>
            <person name="Shea T."/>
            <person name="Sisk P."/>
            <person name="Sykes S."/>
            <person name="Wortman J."/>
            <person name="Nusbaum C."/>
            <person name="Birren B."/>
        </authorList>
    </citation>
    <scope>NUCLEOTIDE SEQUENCE [LARGE SCALE GENOMIC DNA]</scope>
    <source>
        <strain evidence="2">Vietnam Oak-Knoll (FVO)</strain>
    </source>
</reference>
<accession>A0A024V206</accession>
<dbReference type="AlphaFoldDB" id="A0A024V206"/>
<reference evidence="1 2" key="1">
    <citation type="submission" date="2013-02" db="EMBL/GenBank/DDBJ databases">
        <title>The Genome Annotation of Plasmodium falciparum Vietnam Oak-Knoll (FVO).</title>
        <authorList>
            <consortium name="The Broad Institute Genome Sequencing Platform"/>
            <consortium name="The Broad Institute Genome Sequencing Center for Infectious Disease"/>
            <person name="Neafsey D."/>
            <person name="Hoffman S."/>
            <person name="Volkman S."/>
            <person name="Rosenthal P."/>
            <person name="Walker B."/>
            <person name="Young S.K."/>
            <person name="Zeng Q."/>
            <person name="Gargeya S."/>
            <person name="Fitzgerald M."/>
            <person name="Haas B."/>
            <person name="Abouelleil A."/>
            <person name="Allen A.W."/>
            <person name="Alvarado L."/>
            <person name="Arachchi H.M."/>
            <person name="Berlin A.M."/>
            <person name="Chapman S.B."/>
            <person name="Gainer-Dewar J."/>
            <person name="Goldberg J."/>
            <person name="Griggs A."/>
            <person name="Gujja S."/>
            <person name="Hansen M."/>
            <person name="Howarth C."/>
            <person name="Imamovic A."/>
            <person name="Ireland A."/>
            <person name="Larimer J."/>
            <person name="McCowan C."/>
            <person name="Murphy C."/>
            <person name="Pearson M."/>
            <person name="Poon T.W."/>
            <person name="Priest M."/>
            <person name="Roberts A."/>
            <person name="Saif S."/>
            <person name="Shea T."/>
            <person name="Sisk P."/>
            <person name="Sykes S."/>
            <person name="Wortman J."/>
            <person name="Nusbaum C."/>
            <person name="Birren B."/>
        </authorList>
    </citation>
    <scope>NUCLEOTIDE SEQUENCE [LARGE SCALE GENOMIC DNA]</scope>
    <source>
        <strain evidence="2">Vietnam Oak-Knoll (FVO)</strain>
    </source>
</reference>
<gene>
    <name evidence="1" type="ORF">PFFVO_04448</name>
</gene>
<evidence type="ECO:0000313" key="1">
    <source>
        <dbReference type="EMBL" id="ETW16587.1"/>
    </source>
</evidence>
<dbReference type="EMBL" id="KI925141">
    <property type="protein sequence ID" value="ETW16587.1"/>
    <property type="molecule type" value="Genomic_DNA"/>
</dbReference>
<sequence length="59" mass="7055">MHIIFIRNSIVCTTYFTYITTSIYKIRIIFGCSVFKIDPQYYIINNNNNNKIKKRVSTE</sequence>
<protein>
    <submittedName>
        <fullName evidence="1">Uncharacterized protein</fullName>
    </submittedName>
</protein>
<proteinExistence type="predicted"/>
<dbReference type="Proteomes" id="UP000030690">
    <property type="component" value="Unassembled WGS sequence"/>
</dbReference>
<evidence type="ECO:0000313" key="2">
    <source>
        <dbReference type="Proteomes" id="UP000030690"/>
    </source>
</evidence>
<name>A0A024V206_PLAFA</name>
<organism evidence="1 2">
    <name type="scientific">Plasmodium falciparum Vietnam Oak-Knoll</name>
    <name type="common">FVO</name>
    <dbReference type="NCBI Taxonomy" id="1036723"/>
    <lineage>
        <taxon>Eukaryota</taxon>
        <taxon>Sar</taxon>
        <taxon>Alveolata</taxon>
        <taxon>Apicomplexa</taxon>
        <taxon>Aconoidasida</taxon>
        <taxon>Haemosporida</taxon>
        <taxon>Plasmodiidae</taxon>
        <taxon>Plasmodium</taxon>
        <taxon>Plasmodium (Laverania)</taxon>
    </lineage>
</organism>